<organism evidence="2 3">
    <name type="scientific">Podospora bellae-mahoneyi</name>
    <dbReference type="NCBI Taxonomy" id="2093777"/>
    <lineage>
        <taxon>Eukaryota</taxon>
        <taxon>Fungi</taxon>
        <taxon>Dikarya</taxon>
        <taxon>Ascomycota</taxon>
        <taxon>Pezizomycotina</taxon>
        <taxon>Sordariomycetes</taxon>
        <taxon>Sordariomycetidae</taxon>
        <taxon>Sordariales</taxon>
        <taxon>Podosporaceae</taxon>
        <taxon>Podospora</taxon>
    </lineage>
</organism>
<dbReference type="RefSeq" id="XP_062736945.1">
    <property type="nucleotide sequence ID" value="XM_062873860.1"/>
</dbReference>
<comment type="caution">
    <text evidence="2">The sequence shown here is derived from an EMBL/GenBank/DDBJ whole genome shotgun (WGS) entry which is preliminary data.</text>
</comment>
<accession>A0ABR0FXQ3</accession>
<gene>
    <name evidence="2" type="ORF">QC761_106014</name>
</gene>
<dbReference type="GeneID" id="87893342"/>
<name>A0ABR0FXQ3_9PEZI</name>
<evidence type="ECO:0000313" key="3">
    <source>
        <dbReference type="Proteomes" id="UP001322138"/>
    </source>
</evidence>
<evidence type="ECO:0000313" key="2">
    <source>
        <dbReference type="EMBL" id="KAK4647969.1"/>
    </source>
</evidence>
<feature type="region of interest" description="Disordered" evidence="1">
    <location>
        <begin position="1"/>
        <end position="67"/>
    </location>
</feature>
<feature type="compositionally biased region" description="Polar residues" evidence="1">
    <location>
        <begin position="33"/>
        <end position="53"/>
    </location>
</feature>
<dbReference type="EMBL" id="JAFFGZ010000001">
    <property type="protein sequence ID" value="KAK4647969.1"/>
    <property type="molecule type" value="Genomic_DNA"/>
</dbReference>
<sequence length="240" mass="27931">MNKQQFLGHASGNISGPGPTFTRPPPIFPKAISRSNRNPSINGTGTNITTDLNTPPVFSHPPPAAPRAMLNLRRDPPIAPLHTKITILKDALLQEQRCLRILKSNIRRLPPWILRRKEEECLGRIDRDEARLMELQEEAWLGGLESEAIHNTRQGGAASSRDGNFEGDSGWVGRRVMTERLRSLGPRVEEEQEEKTAEMDRKYSRVLRRMERWDAKWEREDRKERRRQEAEREFFRRFEY</sequence>
<dbReference type="Proteomes" id="UP001322138">
    <property type="component" value="Unassembled WGS sequence"/>
</dbReference>
<keyword evidence="3" id="KW-1185">Reference proteome</keyword>
<evidence type="ECO:0000256" key="1">
    <source>
        <dbReference type="SAM" id="MobiDB-lite"/>
    </source>
</evidence>
<protein>
    <submittedName>
        <fullName evidence="2">Uncharacterized protein</fullName>
    </submittedName>
</protein>
<reference evidence="2 3" key="1">
    <citation type="journal article" date="2023" name="bioRxiv">
        <title>High-quality genome assemblies of four members of thePodospora anserinaspecies complex.</title>
        <authorList>
            <person name="Ament-Velasquez S.L."/>
            <person name="Vogan A.A."/>
            <person name="Wallerman O."/>
            <person name="Hartmann F."/>
            <person name="Gautier V."/>
            <person name="Silar P."/>
            <person name="Giraud T."/>
            <person name="Johannesson H."/>
        </authorList>
    </citation>
    <scope>NUCLEOTIDE SEQUENCE [LARGE SCALE GENOMIC DNA]</scope>
    <source>
        <strain evidence="2 3">CBS 112042</strain>
    </source>
</reference>
<proteinExistence type="predicted"/>